<dbReference type="AlphaFoldDB" id="A0A0X1KN74"/>
<proteinExistence type="predicted"/>
<organism evidence="1 2">
    <name type="scientific">Thermococcus guaymasensis DSM 11113</name>
    <dbReference type="NCBI Taxonomy" id="1432656"/>
    <lineage>
        <taxon>Archaea</taxon>
        <taxon>Methanobacteriati</taxon>
        <taxon>Methanobacteriota</taxon>
        <taxon>Thermococci</taxon>
        <taxon>Thermococcales</taxon>
        <taxon>Thermococcaceae</taxon>
        <taxon>Thermococcus</taxon>
    </lineage>
</organism>
<gene>
    <name evidence="1" type="ORF">X802_06035</name>
</gene>
<name>A0A0X1KN74_9EURY</name>
<protein>
    <submittedName>
        <fullName evidence="1">Uncharacterized protein</fullName>
    </submittedName>
</protein>
<dbReference type="Proteomes" id="UP000062043">
    <property type="component" value="Chromosome"/>
</dbReference>
<dbReference type="EMBL" id="CP007140">
    <property type="protein sequence ID" value="AJC72741.1"/>
    <property type="molecule type" value="Genomic_DNA"/>
</dbReference>
<dbReference type="PATRIC" id="fig|1432656.3.peg.1171"/>
<reference evidence="1 2" key="1">
    <citation type="submission" date="2014-01" db="EMBL/GenBank/DDBJ databases">
        <title>Genome sequencing of Thermococcus guaymasensis.</title>
        <authorList>
            <person name="Zhang X."/>
            <person name="Alvare G."/>
            <person name="Fristensky B."/>
            <person name="Chen L."/>
            <person name="Suen T."/>
            <person name="Chen Q."/>
            <person name="Ma K."/>
        </authorList>
    </citation>
    <scope>NUCLEOTIDE SEQUENCE [LARGE SCALE GENOMIC DNA]</scope>
    <source>
        <strain evidence="1 2">DSM 11113</strain>
    </source>
</reference>
<keyword evidence="2" id="KW-1185">Reference proteome</keyword>
<dbReference type="KEGG" id="tgy:X802_06035"/>
<sequence length="392" mass="44588">MKLKILVPILLVVLAISPAKGTGIERIDAKTTPPNALLPVSGITPEFRVFTGQNAVQDALKFIERYRDHLTLRVNLSEFSTAHFVGIYLRKLPNGMYIPTYYISDSADTSQNEEEFKKHIFRIERTPLKSIVSVDIEPSRELKKIGTIIWQEKTTKVCNSEGVCLEASHKVKADFWYGTTTSGQYDYYVFTKHEAEVPDKEEQNGLKLAVDSVKESVRILNYRNRFDGNIQVFLSDYMPYGSGESKEATKTWGINIGASAAPEFPYILPSISAGFSETSSDGLNFRWYVSSSDPNRDITFKFYKLRKGDSPAWGEIFRATTLTIVTVNPEVAFHEGDIEIEAKARFVGEYKKLYCPPMIYTGCAMYNLKTYKEAPEIKIKVEMYPWFILEKE</sequence>
<accession>A0A0X1KN74</accession>
<dbReference type="STRING" id="1432656.X802_06035"/>
<evidence type="ECO:0000313" key="1">
    <source>
        <dbReference type="EMBL" id="AJC72741.1"/>
    </source>
</evidence>
<evidence type="ECO:0000313" key="2">
    <source>
        <dbReference type="Proteomes" id="UP000062043"/>
    </source>
</evidence>